<gene>
    <name evidence="2" type="primary">LOC140691244</name>
</gene>
<organism evidence="1 2">
    <name type="scientific">Vicugna pacos</name>
    <name type="common">Alpaca</name>
    <name type="synonym">Lama pacos</name>
    <dbReference type="NCBI Taxonomy" id="30538"/>
    <lineage>
        <taxon>Eukaryota</taxon>
        <taxon>Metazoa</taxon>
        <taxon>Chordata</taxon>
        <taxon>Craniata</taxon>
        <taxon>Vertebrata</taxon>
        <taxon>Euteleostomi</taxon>
        <taxon>Mammalia</taxon>
        <taxon>Eutheria</taxon>
        <taxon>Laurasiatheria</taxon>
        <taxon>Artiodactyla</taxon>
        <taxon>Tylopoda</taxon>
        <taxon>Camelidae</taxon>
        <taxon>Vicugna</taxon>
    </lineage>
</organism>
<keyword evidence="1" id="KW-1185">Reference proteome</keyword>
<dbReference type="GeneID" id="140691244"/>
<dbReference type="Proteomes" id="UP001652581">
    <property type="component" value="Chromosome 34"/>
</dbReference>
<evidence type="ECO:0000313" key="1">
    <source>
        <dbReference type="Proteomes" id="UP001652581"/>
    </source>
</evidence>
<evidence type="ECO:0000313" key="2">
    <source>
        <dbReference type="RefSeq" id="XP_072810359.1"/>
    </source>
</evidence>
<reference evidence="2" key="1">
    <citation type="submission" date="2025-08" db="UniProtKB">
        <authorList>
            <consortium name="RefSeq"/>
        </authorList>
    </citation>
    <scope>IDENTIFICATION</scope>
</reference>
<sequence>MKELCERRMRILLQGSAWMLTWDQIKTSLSQWVPTMLVKMKAASSRFLLRLESRRCQWNRHMLAREGVTYSQSWGSKASLGFSLDAAASTQRILEATPADPGAGQHLGISLKGHFRVKVILKIQLQILWFTYCKDRFGDGIDYTYCDYAVLTDDWDDFAFSIWKIVTLSQDVLALKSVKKCNQMCFLYILVLTNSPVRNVTKYGNLGPRQLETWQTFSKDQEGMNCGLVS</sequence>
<proteinExistence type="predicted"/>
<accession>A0ABM5CNX6</accession>
<name>A0ABM5CNX6_VICPA</name>
<protein>
    <submittedName>
        <fullName evidence="2">Uncharacterized protein</fullName>
    </submittedName>
</protein>
<dbReference type="RefSeq" id="XP_072810359.1">
    <property type="nucleotide sequence ID" value="XM_072954258.1"/>
</dbReference>